<feature type="region of interest" description="Disordered" evidence="1">
    <location>
        <begin position="92"/>
        <end position="250"/>
    </location>
</feature>
<evidence type="ECO:0000313" key="3">
    <source>
        <dbReference type="Proteomes" id="UP000825729"/>
    </source>
</evidence>
<dbReference type="AlphaFoldDB" id="A0AAV7EYH6"/>
<dbReference type="PANTHER" id="PTHR34802:SF1">
    <property type="entry name" value="CHORISMATE SYNTHASE"/>
    <property type="match status" value="1"/>
</dbReference>
<comment type="caution">
    <text evidence="2">The sequence shown here is derived from an EMBL/GenBank/DDBJ whole genome shotgun (WGS) entry which is preliminary data.</text>
</comment>
<name>A0AAV7EYH6_ARIFI</name>
<protein>
    <submittedName>
        <fullName evidence="2">Uncharacterized protein</fullName>
    </submittedName>
</protein>
<organism evidence="2 3">
    <name type="scientific">Aristolochia fimbriata</name>
    <name type="common">White veined hardy Dutchman's pipe vine</name>
    <dbReference type="NCBI Taxonomy" id="158543"/>
    <lineage>
        <taxon>Eukaryota</taxon>
        <taxon>Viridiplantae</taxon>
        <taxon>Streptophyta</taxon>
        <taxon>Embryophyta</taxon>
        <taxon>Tracheophyta</taxon>
        <taxon>Spermatophyta</taxon>
        <taxon>Magnoliopsida</taxon>
        <taxon>Magnoliidae</taxon>
        <taxon>Piperales</taxon>
        <taxon>Aristolochiaceae</taxon>
        <taxon>Aristolochia</taxon>
    </lineage>
</organism>
<feature type="compositionally biased region" description="Basic and acidic residues" evidence="1">
    <location>
        <begin position="136"/>
        <end position="152"/>
    </location>
</feature>
<proteinExistence type="predicted"/>
<feature type="compositionally biased region" description="Polar residues" evidence="1">
    <location>
        <begin position="155"/>
        <end position="164"/>
    </location>
</feature>
<keyword evidence="3" id="KW-1185">Reference proteome</keyword>
<feature type="compositionally biased region" description="Polar residues" evidence="1">
    <location>
        <begin position="102"/>
        <end position="124"/>
    </location>
</feature>
<feature type="compositionally biased region" description="Basic and acidic residues" evidence="1">
    <location>
        <begin position="239"/>
        <end position="250"/>
    </location>
</feature>
<evidence type="ECO:0000313" key="2">
    <source>
        <dbReference type="EMBL" id="KAG9452966.1"/>
    </source>
</evidence>
<gene>
    <name evidence="2" type="ORF">H6P81_005870</name>
</gene>
<dbReference type="PANTHER" id="PTHR34802">
    <property type="entry name" value="CHORISMATE SYNTHASE"/>
    <property type="match status" value="1"/>
</dbReference>
<accession>A0AAV7EYH6</accession>
<dbReference type="EMBL" id="JAINDJ010000003">
    <property type="protein sequence ID" value="KAG9452966.1"/>
    <property type="molecule type" value="Genomic_DNA"/>
</dbReference>
<dbReference type="Proteomes" id="UP000825729">
    <property type="component" value="Unassembled WGS sequence"/>
</dbReference>
<evidence type="ECO:0000256" key="1">
    <source>
        <dbReference type="SAM" id="MobiDB-lite"/>
    </source>
</evidence>
<reference evidence="2 3" key="1">
    <citation type="submission" date="2021-07" db="EMBL/GenBank/DDBJ databases">
        <title>The Aristolochia fimbriata genome: insights into angiosperm evolution, floral development and chemical biosynthesis.</title>
        <authorList>
            <person name="Jiao Y."/>
        </authorList>
    </citation>
    <scope>NUCLEOTIDE SEQUENCE [LARGE SCALE GENOMIC DNA]</scope>
    <source>
        <strain evidence="2">IBCAS-2021</strain>
        <tissue evidence="2">Leaf</tissue>
    </source>
</reference>
<sequence length="1027" mass="112891">MRLRESLLPHPHSQEKVTVINRFESLGMSSENEDQCFTWSPAGSKSPPHKLTKISYTRDFLLSFSDLDICKSLPAGFDKSVLSEFEDTSHNIPEWQRVPGGLSSQNSKRSEDGTSPPNNYSRGNQGRWDTRSSGSNDRDGDFQSDRESDVGRRYGNQSRRSWQTPEHDGLLGSGAFPRPSGYSSGGTIAPRGRGNGHYPLNRSTEPYQPPRPYKAMPHIRRDNTDILNDETFGSSECSSEDRAEEERKRRASFELMRKEQQKVLQEKQKHGAEKHKDQIGMDIGVLMESSEAEKVLWNCNLNKSEDSHVEPGFDDESVKCSMPAQAPAARPLIPPGFASTMLEKNVGAKLLAPLQASEVGNSELEDDISQSKSIWMAQGLCDNQDSRKSSTICEDTSETNVLPSLDVVVSDYSISIENPHSNFVSNQREASVVWPNSPMTNLGAEKSAVGVSGLTPGEGKSVLQKLFDSALTLNGVGSLSSAEHPAVILNEDPWDPVSSSKFARWFLDEEPINADDHPSSKSRELLSLISDKGRHQVSKASDETAVEHLPPSVLFEKAPVSPTTVKSEKNVTSEANLTVLTCEDLEQVIMAEASESGTQNLVQAGSWDVSEAELEPPKAEVDNHASKHLLSLLQKGSEQKKLALPSSFDAHTTDDKGTTMDKVEEIHSDEKNITLETLFGSAFMKELQSVGAPVSSQRGTTAMGITVDDSNHGINLIGLNHNDTKSDVFQGDWLGFNNPRADSSNLSAVGFEERVDGPMELQLPEEDSLITMGGDAVQLVTSKTQDCLSSNAPVEIVDKLATLNAIMKGERSMLPGMDSGPVFHDAYDPVNSELPFQHSHGRPSSPSFSHHQINHHNTRPFFQSVDQHAHRNPQMIGPENIPHQDFSHFSSNAFHHPHSFNGPGGPRFDPHHHPVMPHMRSLQGNFPPSHMLQGLPRGVPLSPPMGNMGGYITQDLGPLQGFALNHRQPNFSGTGMMAPGQINHPESRERLEMDLRANTKQQIFPVGTGQAPGMYVPTELDMGFRYR</sequence>